<keyword evidence="3" id="KW-1185">Reference proteome</keyword>
<evidence type="ECO:0000256" key="1">
    <source>
        <dbReference type="SAM" id="Phobius"/>
    </source>
</evidence>
<organism evidence="2 3">
    <name type="scientific">Mobilicoccus pelagius NBRC 104925</name>
    <dbReference type="NCBI Taxonomy" id="1089455"/>
    <lineage>
        <taxon>Bacteria</taxon>
        <taxon>Bacillati</taxon>
        <taxon>Actinomycetota</taxon>
        <taxon>Actinomycetes</taxon>
        <taxon>Micrococcales</taxon>
        <taxon>Dermatophilaceae</taxon>
        <taxon>Mobilicoccus</taxon>
    </lineage>
</organism>
<keyword evidence="1" id="KW-0812">Transmembrane</keyword>
<proteinExistence type="predicted"/>
<dbReference type="InterPro" id="IPR002798">
    <property type="entry name" value="SpoIIM-like"/>
</dbReference>
<evidence type="ECO:0000313" key="2">
    <source>
        <dbReference type="EMBL" id="GAB49218.1"/>
    </source>
</evidence>
<dbReference type="Proteomes" id="UP000004367">
    <property type="component" value="Unassembled WGS sequence"/>
</dbReference>
<dbReference type="eggNOG" id="COG1300">
    <property type="taxonomic scope" value="Bacteria"/>
</dbReference>
<accession>H5UU10</accession>
<evidence type="ECO:0008006" key="4">
    <source>
        <dbReference type="Google" id="ProtNLM"/>
    </source>
</evidence>
<feature type="transmembrane region" description="Helical" evidence="1">
    <location>
        <begin position="211"/>
        <end position="238"/>
    </location>
</feature>
<dbReference type="STRING" id="1089455.MOPEL_099_00180"/>
<gene>
    <name evidence="2" type="ORF">MOPEL_099_00180</name>
</gene>
<keyword evidence="1" id="KW-1133">Transmembrane helix</keyword>
<dbReference type="RefSeq" id="WP_009483115.1">
    <property type="nucleotide sequence ID" value="NZ_BAFE01000076.1"/>
</dbReference>
<dbReference type="EMBL" id="BAFE01000076">
    <property type="protein sequence ID" value="GAB49218.1"/>
    <property type="molecule type" value="Genomic_DNA"/>
</dbReference>
<sequence>MDVDAFAEVHRATWDRLEELCDRSPTTTVEVDEFVDLYQRTATHLSVLHSTSPPDPYLVPYLSWLVARARARAFTGGRRTPAHVALARFFTRSFPASLYRLRWWWLTVMVLSVLYTAGMWWWFAAHPDALVAAGAEESARRYVDHSFVEYYSRYHPASFLLQVFTNNAWLSAQLVVLGILGLPVAAVLHGNLAGLAAAGALHGRYGQVGQFFAYILPHGFLELTGLFVAAAAGLRLFWSWVDPGPRSRLSSLGAEGRRVVGIAMGLVALFATAAVVEALVTPSGWPTPVRIGIGLVVEAAFLAYVFVAGRRAADLGVTGDVEGADVVAERPVDAAPPRRRRARA</sequence>
<dbReference type="OrthoDB" id="5243448at2"/>
<feature type="transmembrane region" description="Helical" evidence="1">
    <location>
        <begin position="174"/>
        <end position="199"/>
    </location>
</feature>
<dbReference type="PANTHER" id="PTHR35337:SF1">
    <property type="entry name" value="SLR1478 PROTEIN"/>
    <property type="match status" value="1"/>
</dbReference>
<reference evidence="2 3" key="1">
    <citation type="submission" date="2012-02" db="EMBL/GenBank/DDBJ databases">
        <title>Whole genome shotgun sequence of Mobilicoccus pelagius NBRC 104925.</title>
        <authorList>
            <person name="Yoshida Y."/>
            <person name="Hosoyama A."/>
            <person name="Tsuchikane K."/>
            <person name="Katsumata H."/>
            <person name="Yamazaki S."/>
            <person name="Fujita N."/>
        </authorList>
    </citation>
    <scope>NUCLEOTIDE SEQUENCE [LARGE SCALE GENOMIC DNA]</scope>
    <source>
        <strain evidence="2 3">NBRC 104925</strain>
    </source>
</reference>
<feature type="transmembrane region" description="Helical" evidence="1">
    <location>
        <begin position="287"/>
        <end position="307"/>
    </location>
</feature>
<feature type="transmembrane region" description="Helical" evidence="1">
    <location>
        <begin position="103"/>
        <end position="123"/>
    </location>
</feature>
<dbReference type="PANTHER" id="PTHR35337">
    <property type="entry name" value="SLR1478 PROTEIN"/>
    <property type="match status" value="1"/>
</dbReference>
<evidence type="ECO:0000313" key="3">
    <source>
        <dbReference type="Proteomes" id="UP000004367"/>
    </source>
</evidence>
<feature type="transmembrane region" description="Helical" evidence="1">
    <location>
        <begin position="258"/>
        <end position="280"/>
    </location>
</feature>
<dbReference type="Pfam" id="PF01944">
    <property type="entry name" value="SpoIIM"/>
    <property type="match status" value="1"/>
</dbReference>
<protein>
    <recommendedName>
        <fullName evidence="4">Stage II sporulation protein M</fullName>
    </recommendedName>
</protein>
<keyword evidence="1" id="KW-0472">Membrane</keyword>
<comment type="caution">
    <text evidence="2">The sequence shown here is derived from an EMBL/GenBank/DDBJ whole genome shotgun (WGS) entry which is preliminary data.</text>
</comment>
<dbReference type="AlphaFoldDB" id="H5UU10"/>
<name>H5UU10_9MICO</name>